<name>A0A7H0I7R0_9ACTN</name>
<protein>
    <submittedName>
        <fullName evidence="2">Uncharacterized protein</fullName>
    </submittedName>
</protein>
<dbReference type="KEGG" id="sroi:IAG44_04705"/>
<feature type="region of interest" description="Disordered" evidence="1">
    <location>
        <begin position="63"/>
        <end position="85"/>
    </location>
</feature>
<accession>A0A7H0I7R0</accession>
<dbReference type="EMBL" id="CP060828">
    <property type="protein sequence ID" value="QNP68826.1"/>
    <property type="molecule type" value="Genomic_DNA"/>
</dbReference>
<feature type="compositionally biased region" description="Basic and acidic residues" evidence="1">
    <location>
        <begin position="66"/>
        <end position="85"/>
    </location>
</feature>
<organism evidence="2 3">
    <name type="scientific">Streptomyces roseirectus</name>
    <dbReference type="NCBI Taxonomy" id="2768066"/>
    <lineage>
        <taxon>Bacteria</taxon>
        <taxon>Bacillati</taxon>
        <taxon>Actinomycetota</taxon>
        <taxon>Actinomycetes</taxon>
        <taxon>Kitasatosporales</taxon>
        <taxon>Streptomycetaceae</taxon>
        <taxon>Streptomyces</taxon>
    </lineage>
</organism>
<dbReference type="Proteomes" id="UP000516052">
    <property type="component" value="Chromosome"/>
</dbReference>
<evidence type="ECO:0000313" key="3">
    <source>
        <dbReference type="Proteomes" id="UP000516052"/>
    </source>
</evidence>
<gene>
    <name evidence="2" type="ORF">IAG44_04705</name>
</gene>
<reference evidence="2 3" key="1">
    <citation type="submission" date="2020-08" db="EMBL/GenBank/DDBJ databases">
        <title>A novel species.</title>
        <authorList>
            <person name="Gao J."/>
        </authorList>
    </citation>
    <scope>NUCLEOTIDE SEQUENCE [LARGE SCALE GENOMIC DNA]</scope>
    <source>
        <strain evidence="2 3">CRXT-G-22</strain>
    </source>
</reference>
<proteinExistence type="predicted"/>
<evidence type="ECO:0000256" key="1">
    <source>
        <dbReference type="SAM" id="MobiDB-lite"/>
    </source>
</evidence>
<dbReference type="AlphaFoldDB" id="A0A7H0I7R0"/>
<sequence length="85" mass="9172">MATGRTAEAIRLVEHGGPATATAVAPQWRVIQRITMAHVQLLAADDTGAAELLEDAVREATAQRLPESHESATRSLRRLKEEMAA</sequence>
<evidence type="ECO:0000313" key="2">
    <source>
        <dbReference type="EMBL" id="QNP68826.1"/>
    </source>
</evidence>
<dbReference type="RefSeq" id="WP_187745865.1">
    <property type="nucleotide sequence ID" value="NZ_CP060828.1"/>
</dbReference>
<keyword evidence="3" id="KW-1185">Reference proteome</keyword>